<feature type="transmembrane region" description="Helical" evidence="2">
    <location>
        <begin position="12"/>
        <end position="31"/>
    </location>
</feature>
<dbReference type="Proteomes" id="UP001589575">
    <property type="component" value="Unassembled WGS sequence"/>
</dbReference>
<accession>A0ABV5FXQ6</accession>
<evidence type="ECO:0000256" key="1">
    <source>
        <dbReference type="SAM" id="MobiDB-lite"/>
    </source>
</evidence>
<feature type="compositionally biased region" description="Basic and acidic residues" evidence="1">
    <location>
        <begin position="44"/>
        <end position="53"/>
    </location>
</feature>
<keyword evidence="4" id="KW-1185">Reference proteome</keyword>
<dbReference type="PROSITE" id="PS51257">
    <property type="entry name" value="PROKAR_LIPOPROTEIN"/>
    <property type="match status" value="1"/>
</dbReference>
<gene>
    <name evidence="3" type="ORF">ACFFX0_09740</name>
</gene>
<name>A0ABV5FXQ6_9MICC</name>
<keyword evidence="2" id="KW-0812">Transmembrane</keyword>
<dbReference type="EMBL" id="JBHMFI010000001">
    <property type="protein sequence ID" value="MFB9071466.1"/>
    <property type="molecule type" value="Genomic_DNA"/>
</dbReference>
<reference evidence="3 4" key="1">
    <citation type="submission" date="2024-09" db="EMBL/GenBank/DDBJ databases">
        <authorList>
            <person name="Sun Q."/>
            <person name="Mori K."/>
        </authorList>
    </citation>
    <scope>NUCLEOTIDE SEQUENCE [LARGE SCALE GENOMIC DNA]</scope>
    <source>
        <strain evidence="3 4">CCM 7609</strain>
    </source>
</reference>
<organism evidence="3 4">
    <name type="scientific">Citricoccus parietis</name>
    <dbReference type="NCBI Taxonomy" id="592307"/>
    <lineage>
        <taxon>Bacteria</taxon>
        <taxon>Bacillati</taxon>
        <taxon>Actinomycetota</taxon>
        <taxon>Actinomycetes</taxon>
        <taxon>Micrococcales</taxon>
        <taxon>Micrococcaceae</taxon>
        <taxon>Citricoccus</taxon>
    </lineage>
</organism>
<protein>
    <submittedName>
        <fullName evidence="3">Uncharacterized protein</fullName>
    </submittedName>
</protein>
<keyword evidence="2" id="KW-0472">Membrane</keyword>
<evidence type="ECO:0000256" key="2">
    <source>
        <dbReference type="SAM" id="Phobius"/>
    </source>
</evidence>
<comment type="caution">
    <text evidence="3">The sequence shown here is derived from an EMBL/GenBank/DDBJ whole genome shotgun (WGS) entry which is preliminary data.</text>
</comment>
<evidence type="ECO:0000313" key="3">
    <source>
        <dbReference type="EMBL" id="MFB9071466.1"/>
    </source>
</evidence>
<keyword evidence="2" id="KW-1133">Transmembrane helix</keyword>
<feature type="compositionally biased region" description="Basic residues" evidence="1">
    <location>
        <begin position="33"/>
        <end position="43"/>
    </location>
</feature>
<feature type="region of interest" description="Disordered" evidence="1">
    <location>
        <begin position="1"/>
        <end position="53"/>
    </location>
</feature>
<sequence length="53" mass="5498">MKTGWPGDCGTGAMAPVASMPTAGSGMVLACRTTRRQPSRRARGAPEAHSRRG</sequence>
<evidence type="ECO:0000313" key="4">
    <source>
        <dbReference type="Proteomes" id="UP001589575"/>
    </source>
</evidence>
<proteinExistence type="predicted"/>